<evidence type="ECO:0000256" key="1">
    <source>
        <dbReference type="SAM" id="Phobius"/>
    </source>
</evidence>
<keyword evidence="2" id="KW-0732">Signal</keyword>
<gene>
    <name evidence="3" type="ORF">MSPICULIGERA_LOCUS18273</name>
</gene>
<proteinExistence type="predicted"/>
<dbReference type="Proteomes" id="UP001177023">
    <property type="component" value="Unassembled WGS sequence"/>
</dbReference>
<feature type="transmembrane region" description="Helical" evidence="1">
    <location>
        <begin position="27"/>
        <end position="45"/>
    </location>
</feature>
<dbReference type="AlphaFoldDB" id="A0AA36GC59"/>
<evidence type="ECO:0000313" key="4">
    <source>
        <dbReference type="Proteomes" id="UP001177023"/>
    </source>
</evidence>
<dbReference type="EMBL" id="CATQJA010002659">
    <property type="protein sequence ID" value="CAJ0580070.1"/>
    <property type="molecule type" value="Genomic_DNA"/>
</dbReference>
<evidence type="ECO:0000256" key="2">
    <source>
        <dbReference type="SAM" id="SignalP"/>
    </source>
</evidence>
<protein>
    <recommendedName>
        <fullName evidence="5">Amino acid transporter transmembrane domain-containing protein</fullName>
    </recommendedName>
</protein>
<keyword evidence="1" id="KW-0472">Membrane</keyword>
<keyword evidence="4" id="KW-1185">Reference proteome</keyword>
<keyword evidence="1" id="KW-1133">Transmembrane helix</keyword>
<comment type="caution">
    <text evidence="3">The sequence shown here is derived from an EMBL/GenBank/DDBJ whole genome shotgun (WGS) entry which is preliminary data.</text>
</comment>
<feature type="non-terminal residue" evidence="3">
    <location>
        <position position="1"/>
    </location>
</feature>
<reference evidence="3" key="1">
    <citation type="submission" date="2023-06" db="EMBL/GenBank/DDBJ databases">
        <authorList>
            <person name="Delattre M."/>
        </authorList>
    </citation>
    <scope>NUCLEOTIDE SEQUENCE</scope>
    <source>
        <strain evidence="3">AF72</strain>
    </source>
</reference>
<accession>A0AA36GC59</accession>
<keyword evidence="1" id="KW-0812">Transmembrane</keyword>
<evidence type="ECO:0008006" key="5">
    <source>
        <dbReference type="Google" id="ProtNLM"/>
    </source>
</evidence>
<feature type="signal peptide" evidence="2">
    <location>
        <begin position="1"/>
        <end position="26"/>
    </location>
</feature>
<evidence type="ECO:0000313" key="3">
    <source>
        <dbReference type="EMBL" id="CAJ0580070.1"/>
    </source>
</evidence>
<sequence>MLHLVFFGISVALVFVPLIQEPKVNAIGMGCIALSAIVFYPFVYFKTLPKWLDAFNEQTTKVAEFIFSSRRDLKKITDADDKMEERKTKL</sequence>
<feature type="chain" id="PRO_5041448223" description="Amino acid transporter transmembrane domain-containing protein" evidence="2">
    <location>
        <begin position="27"/>
        <end position="90"/>
    </location>
</feature>
<organism evidence="3 4">
    <name type="scientific">Mesorhabditis spiculigera</name>
    <dbReference type="NCBI Taxonomy" id="96644"/>
    <lineage>
        <taxon>Eukaryota</taxon>
        <taxon>Metazoa</taxon>
        <taxon>Ecdysozoa</taxon>
        <taxon>Nematoda</taxon>
        <taxon>Chromadorea</taxon>
        <taxon>Rhabditida</taxon>
        <taxon>Rhabditina</taxon>
        <taxon>Rhabditomorpha</taxon>
        <taxon>Rhabditoidea</taxon>
        <taxon>Rhabditidae</taxon>
        <taxon>Mesorhabditinae</taxon>
        <taxon>Mesorhabditis</taxon>
    </lineage>
</organism>
<name>A0AA36GC59_9BILA</name>